<gene>
    <name evidence="1" type="ORF">S01H1_49286</name>
</gene>
<comment type="caution">
    <text evidence="1">The sequence shown here is derived from an EMBL/GenBank/DDBJ whole genome shotgun (WGS) entry which is preliminary data.</text>
</comment>
<feature type="non-terminal residue" evidence="1">
    <location>
        <position position="1"/>
    </location>
</feature>
<proteinExistence type="predicted"/>
<accession>X0X7U9</accession>
<sequence>DYVAKSNFFDRIVTHGKTFFEKYRVWKTKRKS</sequence>
<protein>
    <submittedName>
        <fullName evidence="1">Uncharacterized protein</fullName>
    </submittedName>
</protein>
<name>X0X7U9_9ZZZZ</name>
<dbReference type="EMBL" id="BARS01031694">
    <property type="protein sequence ID" value="GAG21036.1"/>
    <property type="molecule type" value="Genomic_DNA"/>
</dbReference>
<dbReference type="AlphaFoldDB" id="X0X7U9"/>
<evidence type="ECO:0000313" key="1">
    <source>
        <dbReference type="EMBL" id="GAG21036.1"/>
    </source>
</evidence>
<reference evidence="1" key="1">
    <citation type="journal article" date="2014" name="Front. Microbiol.">
        <title>High frequency of phylogenetically diverse reductive dehalogenase-homologous genes in deep subseafloor sedimentary metagenomes.</title>
        <authorList>
            <person name="Kawai M."/>
            <person name="Futagami T."/>
            <person name="Toyoda A."/>
            <person name="Takaki Y."/>
            <person name="Nishi S."/>
            <person name="Hori S."/>
            <person name="Arai W."/>
            <person name="Tsubouchi T."/>
            <person name="Morono Y."/>
            <person name="Uchiyama I."/>
            <person name="Ito T."/>
            <person name="Fujiyama A."/>
            <person name="Inagaki F."/>
            <person name="Takami H."/>
        </authorList>
    </citation>
    <scope>NUCLEOTIDE SEQUENCE</scope>
    <source>
        <strain evidence="1">Expedition CK06-06</strain>
    </source>
</reference>
<organism evidence="1">
    <name type="scientific">marine sediment metagenome</name>
    <dbReference type="NCBI Taxonomy" id="412755"/>
    <lineage>
        <taxon>unclassified sequences</taxon>
        <taxon>metagenomes</taxon>
        <taxon>ecological metagenomes</taxon>
    </lineage>
</organism>